<feature type="domain" description="6-phospho-N-acetylmuramidase N-terminal" evidence="2">
    <location>
        <begin position="2"/>
        <end position="226"/>
    </location>
</feature>
<reference evidence="3 4" key="1">
    <citation type="submission" date="2017-12" db="EMBL/GenBank/DDBJ databases">
        <title>FDA dAtabase for Regulatory Grade micrObial Sequences (FDA-ARGOS): Supporting development and validation of Infectious Disease Dx tests.</title>
        <authorList>
            <person name="Hoffmann M."/>
            <person name="Allard M."/>
            <person name="Evans P."/>
            <person name="Brown E."/>
            <person name="Tallon L."/>
            <person name="Sadzewicz L."/>
            <person name="Sengamalay N."/>
            <person name="Ott S."/>
            <person name="Godinez A."/>
            <person name="Nagaraj S."/>
            <person name="Vavikolanu K."/>
            <person name="Aluvathingal J."/>
            <person name="Nadendla S."/>
            <person name="Sichtig H."/>
        </authorList>
    </citation>
    <scope>NUCLEOTIDE SEQUENCE [LARGE SCALE GENOMIC DNA]</scope>
    <source>
        <strain evidence="3 4">FDAARGOS_148</strain>
    </source>
</reference>
<dbReference type="SUPFAM" id="SSF51445">
    <property type="entry name" value="(Trans)glycosidases"/>
    <property type="match status" value="1"/>
</dbReference>
<dbReference type="Gene3D" id="2.40.100.10">
    <property type="entry name" value="Cyclophilin-like"/>
    <property type="match status" value="1"/>
</dbReference>
<evidence type="ECO:0000259" key="1">
    <source>
        <dbReference type="Pfam" id="PF05913"/>
    </source>
</evidence>
<proteinExistence type="predicted"/>
<name>A0A2K0A641_STAHA</name>
<dbReference type="Pfam" id="PF19200">
    <property type="entry name" value="MupG_N"/>
    <property type="match status" value="1"/>
</dbReference>
<evidence type="ECO:0000313" key="3">
    <source>
        <dbReference type="EMBL" id="PNN20495.1"/>
    </source>
</evidence>
<dbReference type="InterPro" id="IPR013785">
    <property type="entry name" value="Aldolase_TIM"/>
</dbReference>
<dbReference type="PANTHER" id="PTHR38435:SF2">
    <property type="entry name" value="DUF871 DOMAIN-CONTAINING PROTEIN"/>
    <property type="match status" value="1"/>
</dbReference>
<dbReference type="InterPro" id="IPR029000">
    <property type="entry name" value="Cyclophilin-like_dom_sf"/>
</dbReference>
<dbReference type="SUPFAM" id="SSF50891">
    <property type="entry name" value="Cyclophilin-like"/>
    <property type="match status" value="1"/>
</dbReference>
<dbReference type="InterPro" id="IPR043797">
    <property type="entry name" value="MupG_N"/>
</dbReference>
<accession>A0A2K0A641</accession>
<dbReference type="InterPro" id="IPR008589">
    <property type="entry name" value="MupG"/>
</dbReference>
<comment type="caution">
    <text evidence="3">The sequence shown here is derived from an EMBL/GenBank/DDBJ whole genome shotgun (WGS) entry which is preliminary data.</text>
</comment>
<sequence>MLGFSVYLGQPLNKSYILNMVDLGYDVIFTSLQIPEENDQTKLTYLGELCQLLKDESVTYIIDINPSLLNQNVYRFFDQFSNGNFVIRIDDHFNYDLIKDLFHHNLQCCLNASTITTEILDTLYNQKSLPKVYFCHNYYPRPDTGLALNLFEERNNLIRKYDEHALIMAFISGTTLRGPLYKGLPTIEQHRHMTLLQSAHSLLKYNLDYILIGDTAINYAEAVALQQMIYHRHFKLRLSYFDKSYEQLIFKQHTSRLDAPENVIRSKYSRLTKINIPPTNNFNYYRYKGDVTVDNSLNQRYEGELQVIKTDLPNHKAINHVATICDEDKVVIDLIQPGDTFEFITEKEKR</sequence>
<evidence type="ECO:0000259" key="2">
    <source>
        <dbReference type="Pfam" id="PF19200"/>
    </source>
</evidence>
<evidence type="ECO:0000313" key="4">
    <source>
        <dbReference type="Proteomes" id="UP000053523"/>
    </source>
</evidence>
<protein>
    <submittedName>
        <fullName evidence="3">DUF871 domain-containing protein</fullName>
    </submittedName>
</protein>
<dbReference type="EMBL" id="LORN02000015">
    <property type="protein sequence ID" value="PNN20495.1"/>
    <property type="molecule type" value="Genomic_DNA"/>
</dbReference>
<feature type="domain" description="6-phospho-N-acetylmuramidase C-terminal" evidence="1">
    <location>
        <begin position="241"/>
        <end position="343"/>
    </location>
</feature>
<organism evidence="3 4">
    <name type="scientific">Staphylococcus haemolyticus</name>
    <dbReference type="NCBI Taxonomy" id="1283"/>
    <lineage>
        <taxon>Bacteria</taxon>
        <taxon>Bacillati</taxon>
        <taxon>Bacillota</taxon>
        <taxon>Bacilli</taxon>
        <taxon>Bacillales</taxon>
        <taxon>Staphylococcaceae</taxon>
        <taxon>Staphylococcus</taxon>
    </lineage>
</organism>
<dbReference type="Proteomes" id="UP000053523">
    <property type="component" value="Unassembled WGS sequence"/>
</dbReference>
<dbReference type="PANTHER" id="PTHR38435">
    <property type="match status" value="1"/>
</dbReference>
<gene>
    <name evidence="3" type="ORF">AL503_006735</name>
</gene>
<dbReference type="Gene3D" id="3.20.20.70">
    <property type="entry name" value="Aldolase class I"/>
    <property type="match status" value="1"/>
</dbReference>
<dbReference type="RefSeq" id="WP_037549886.1">
    <property type="nucleotide sequence ID" value="NZ_CAJCGD010000012.1"/>
</dbReference>
<dbReference type="AlphaFoldDB" id="A0A2K0A641"/>
<dbReference type="Pfam" id="PF05913">
    <property type="entry name" value="MupG_C"/>
    <property type="match status" value="1"/>
</dbReference>
<dbReference type="InterPro" id="IPR017853">
    <property type="entry name" value="GH"/>
</dbReference>
<dbReference type="InterPro" id="IPR043894">
    <property type="entry name" value="MupG_C"/>
</dbReference>